<feature type="transmembrane region" description="Helical" evidence="2">
    <location>
        <begin position="126"/>
        <end position="147"/>
    </location>
</feature>
<organism evidence="3 4">
    <name type="scientific">Suillus placidus</name>
    <dbReference type="NCBI Taxonomy" id="48579"/>
    <lineage>
        <taxon>Eukaryota</taxon>
        <taxon>Fungi</taxon>
        <taxon>Dikarya</taxon>
        <taxon>Basidiomycota</taxon>
        <taxon>Agaricomycotina</taxon>
        <taxon>Agaricomycetes</taxon>
        <taxon>Agaricomycetidae</taxon>
        <taxon>Boletales</taxon>
        <taxon>Suillineae</taxon>
        <taxon>Suillaceae</taxon>
        <taxon>Suillus</taxon>
    </lineage>
</organism>
<comment type="caution">
    <text evidence="3">The sequence shown here is derived from an EMBL/GenBank/DDBJ whole genome shotgun (WGS) entry which is preliminary data.</text>
</comment>
<accession>A0A9P7A2Z8</accession>
<evidence type="ECO:0000256" key="1">
    <source>
        <dbReference type="SAM" id="MobiDB-lite"/>
    </source>
</evidence>
<dbReference type="EMBL" id="JABBWD010000006">
    <property type="protein sequence ID" value="KAG1781153.1"/>
    <property type="molecule type" value="Genomic_DNA"/>
</dbReference>
<feature type="transmembrane region" description="Helical" evidence="2">
    <location>
        <begin position="70"/>
        <end position="92"/>
    </location>
</feature>
<gene>
    <name evidence="3" type="ORF">EV702DRAFT_1042295</name>
</gene>
<evidence type="ECO:0000313" key="3">
    <source>
        <dbReference type="EMBL" id="KAG1781153.1"/>
    </source>
</evidence>
<feature type="compositionally biased region" description="Polar residues" evidence="1">
    <location>
        <begin position="169"/>
        <end position="188"/>
    </location>
</feature>
<feature type="region of interest" description="Disordered" evidence="1">
    <location>
        <begin position="167"/>
        <end position="188"/>
    </location>
</feature>
<protein>
    <submittedName>
        <fullName evidence="3">Uncharacterized protein</fullName>
    </submittedName>
</protein>
<reference evidence="3" key="1">
    <citation type="journal article" date="2020" name="New Phytol.">
        <title>Comparative genomics reveals dynamic genome evolution in host specialist ectomycorrhizal fungi.</title>
        <authorList>
            <person name="Lofgren L.A."/>
            <person name="Nguyen N.H."/>
            <person name="Vilgalys R."/>
            <person name="Ruytinx J."/>
            <person name="Liao H.L."/>
            <person name="Branco S."/>
            <person name="Kuo A."/>
            <person name="LaButti K."/>
            <person name="Lipzen A."/>
            <person name="Andreopoulos W."/>
            <person name="Pangilinan J."/>
            <person name="Riley R."/>
            <person name="Hundley H."/>
            <person name="Na H."/>
            <person name="Barry K."/>
            <person name="Grigoriev I.V."/>
            <person name="Stajich J.E."/>
            <person name="Kennedy P.G."/>
        </authorList>
    </citation>
    <scope>NUCLEOTIDE SEQUENCE</scope>
    <source>
        <strain evidence="3">DOB743</strain>
    </source>
</reference>
<keyword evidence="2" id="KW-0472">Membrane</keyword>
<keyword evidence="2" id="KW-0812">Transmembrane</keyword>
<evidence type="ECO:0000256" key="2">
    <source>
        <dbReference type="SAM" id="Phobius"/>
    </source>
</evidence>
<keyword evidence="2" id="KW-1133">Transmembrane helix</keyword>
<dbReference type="OrthoDB" id="10497076at2759"/>
<sequence>MPSSETRSTTIPPSEVNTASMPTSGTDPAIMPLSEHYRRANRLVSMITLIWVIILITTIFVLHLPSTTGIFAIIIAATWLFAFVLLFATTIISSRFSGQSCFHWSVSCPAVTTGTMMEANAGAARIALGMIGILVWGLFVDVSVKFFRDWNGDLNWESIFEQLERARPSHTQRIQPQEDQAQRGPSTA</sequence>
<dbReference type="AlphaFoldDB" id="A0A9P7A2Z8"/>
<feature type="transmembrane region" description="Helical" evidence="2">
    <location>
        <begin position="43"/>
        <end position="64"/>
    </location>
</feature>
<name>A0A9P7A2Z8_9AGAM</name>
<dbReference type="Proteomes" id="UP000714275">
    <property type="component" value="Unassembled WGS sequence"/>
</dbReference>
<proteinExistence type="predicted"/>
<evidence type="ECO:0000313" key="4">
    <source>
        <dbReference type="Proteomes" id="UP000714275"/>
    </source>
</evidence>
<feature type="region of interest" description="Disordered" evidence="1">
    <location>
        <begin position="1"/>
        <end position="25"/>
    </location>
</feature>
<keyword evidence="4" id="KW-1185">Reference proteome</keyword>